<dbReference type="InterPro" id="IPR011604">
    <property type="entry name" value="PDDEXK-like_dom_sf"/>
</dbReference>
<evidence type="ECO:0000256" key="1">
    <source>
        <dbReference type="ARBA" id="ARBA00009922"/>
    </source>
</evidence>
<gene>
    <name evidence="18" type="ORF">EK0264_15735</name>
</gene>
<dbReference type="Pfam" id="PF13361">
    <property type="entry name" value="UvrD_C"/>
    <property type="match status" value="1"/>
</dbReference>
<dbReference type="InterPro" id="IPR013986">
    <property type="entry name" value="DExx_box_DNA_helicase_dom_sf"/>
</dbReference>
<keyword evidence="3 15" id="KW-0547">Nucleotide-binding</keyword>
<keyword evidence="2" id="KW-0540">Nuclease</keyword>
<dbReference type="PROSITE" id="PS51217">
    <property type="entry name" value="UVRD_HELICASE_CTER"/>
    <property type="match status" value="1"/>
</dbReference>
<dbReference type="InterPro" id="IPR038726">
    <property type="entry name" value="PDDEXK_AddAB-type"/>
</dbReference>
<keyword evidence="8 15" id="KW-0067">ATP-binding</keyword>
<dbReference type="GO" id="GO:0043138">
    <property type="term" value="F:3'-5' DNA helicase activity"/>
    <property type="evidence" value="ECO:0007669"/>
    <property type="project" value="UniProtKB-EC"/>
</dbReference>
<dbReference type="InterPro" id="IPR014017">
    <property type="entry name" value="DNA_helicase_UvrD-like_C"/>
</dbReference>
<comment type="catalytic activity">
    <reaction evidence="14">
        <text>ATP + H2O = ADP + phosphate + H(+)</text>
        <dbReference type="Rhea" id="RHEA:13065"/>
        <dbReference type="ChEBI" id="CHEBI:15377"/>
        <dbReference type="ChEBI" id="CHEBI:15378"/>
        <dbReference type="ChEBI" id="CHEBI:30616"/>
        <dbReference type="ChEBI" id="CHEBI:43474"/>
        <dbReference type="ChEBI" id="CHEBI:456216"/>
        <dbReference type="EC" id="5.6.2.4"/>
    </reaction>
</comment>
<dbReference type="GO" id="GO:0004527">
    <property type="term" value="F:exonuclease activity"/>
    <property type="evidence" value="ECO:0007669"/>
    <property type="project" value="UniProtKB-KW"/>
</dbReference>
<dbReference type="GO" id="GO:0033202">
    <property type="term" value="C:DNA helicase complex"/>
    <property type="evidence" value="ECO:0007669"/>
    <property type="project" value="TreeGrafter"/>
</dbReference>
<dbReference type="RefSeq" id="WP_159546733.1">
    <property type="nucleotide sequence ID" value="NZ_CP047156.1"/>
</dbReference>
<comment type="similarity">
    <text evidence="1">Belongs to the helicase family. UvrD subfamily.</text>
</comment>
<evidence type="ECO:0000256" key="5">
    <source>
        <dbReference type="ARBA" id="ARBA00022801"/>
    </source>
</evidence>
<keyword evidence="11" id="KW-0413">Isomerase</keyword>
<organism evidence="18 19">
    <name type="scientific">Epidermidibacterium keratini</name>
    <dbReference type="NCBI Taxonomy" id="1891644"/>
    <lineage>
        <taxon>Bacteria</taxon>
        <taxon>Bacillati</taxon>
        <taxon>Actinomycetota</taxon>
        <taxon>Actinomycetes</taxon>
        <taxon>Sporichthyales</taxon>
        <taxon>Sporichthyaceae</taxon>
        <taxon>Epidermidibacterium</taxon>
    </lineage>
</organism>
<dbReference type="PROSITE" id="PS51198">
    <property type="entry name" value="UVRD_HELICASE_ATP_BIND"/>
    <property type="match status" value="1"/>
</dbReference>
<evidence type="ECO:0000256" key="2">
    <source>
        <dbReference type="ARBA" id="ARBA00022722"/>
    </source>
</evidence>
<dbReference type="InterPro" id="IPR000212">
    <property type="entry name" value="DNA_helicase_UvrD/REP"/>
</dbReference>
<keyword evidence="10" id="KW-0234">DNA repair</keyword>
<sequence>MSRTDAADVPAVRLVRPRPAPAAALRDDEAQREVIAHRRGVLRVIGGPGTGKTLTLARAAAGVLDEGADADEVLVLAFSRKSAARLRDQVVAHTGAALREVPVRSFESFAWANLERAARDRPEWSTPRLITGPEQDLIIRELLAGSLLGEGQTDWPDALRAALPTRGFATEVRDALMRCAERGISAEQLRSWAASEDRPEWASLASFMGEYNSVAGLRQPDSYDPAELVRALVELWRRSPDQLDRATARLRYVYVDEAQDLDTAKIELLELISSRVESLVLAGDPDQSVFGFRGADPYAFTQFDPEAERVLLPRTYRAGGPLSEVYADWAAQLAGPAEQRRYISVVDDADGSESLDVSTMLDVTPPVEIVTAPIAGREAAEIAAVLRKRHLVDEVPWREMAVLTRSVRASLPALRRAFQSAEVPLALGIDELPVGQNAAVRALIGLVEVALAEAPEAVAIEEVLRSPYFRLGALELRGLRRALRQRELSDGGARSSRALLESAVLGELDVADEPATRELVRMVSVLDGVRREAADGASAEELLYRAWELVGVESRWRAEALRGGSAGESADSRLDGIVAMFDAAATFSTRMQGATFDQFVDYLEAQELPADRLSKGGRDSDAVVLLSANSAKGLQWDTVCLIGVQDGRWPNTVPRDTILGADAIVDLAAGRAARDVDRRKQMLLEERRLFYLAASRARNRLVVSAVDGVDDRPSRFVHELARIAGVAVRSPSAREGKQYSMVDLIAELRTCLLDPQSSHDERASAAHNLARLAAEGVPGASPEDWYGTTELSDPAPIVSPEEIVTISPSAAVTFQKCGLRWFFDQVGRGSSTINASVGTLVHEAFSRIEEPAGRSHAELFNEMHEHVARQWPTLSFDSPWEDRMWSARVQVMLDNLAGWLEARTAEWVGNEITFELEDGGVRVRGTVDRLERTADGVLTIDLKTGKSAPTPDELESNAQLGLYQLAVEEGAFERPQSSGGAELLFVHDRAKAKDLPQQPLAQADDPTWAQQLLVELGEGMSAGSFAAVNGPLCRSCDFKQGCPIGNKAEDQAS</sequence>
<dbReference type="SUPFAM" id="SSF52540">
    <property type="entry name" value="P-loop containing nucleoside triphosphate hydrolases"/>
    <property type="match status" value="1"/>
</dbReference>
<name>A0A7L4YRC3_9ACTN</name>
<evidence type="ECO:0000256" key="13">
    <source>
        <dbReference type="ARBA" id="ARBA00034808"/>
    </source>
</evidence>
<accession>A0A7L4YRC3</accession>
<evidence type="ECO:0000256" key="6">
    <source>
        <dbReference type="ARBA" id="ARBA00022806"/>
    </source>
</evidence>
<evidence type="ECO:0000256" key="4">
    <source>
        <dbReference type="ARBA" id="ARBA00022763"/>
    </source>
</evidence>
<evidence type="ECO:0000256" key="7">
    <source>
        <dbReference type="ARBA" id="ARBA00022839"/>
    </source>
</evidence>
<evidence type="ECO:0000313" key="19">
    <source>
        <dbReference type="Proteomes" id="UP000463857"/>
    </source>
</evidence>
<dbReference type="Gene3D" id="3.90.320.10">
    <property type="match status" value="1"/>
</dbReference>
<evidence type="ECO:0000256" key="3">
    <source>
        <dbReference type="ARBA" id="ARBA00022741"/>
    </source>
</evidence>
<evidence type="ECO:0000256" key="12">
    <source>
        <dbReference type="ARBA" id="ARBA00034617"/>
    </source>
</evidence>
<dbReference type="Gene3D" id="3.40.50.300">
    <property type="entry name" value="P-loop containing nucleotide triphosphate hydrolases"/>
    <property type="match status" value="2"/>
</dbReference>
<dbReference type="PANTHER" id="PTHR11070:SF59">
    <property type="entry name" value="DNA 3'-5' HELICASE"/>
    <property type="match status" value="1"/>
</dbReference>
<evidence type="ECO:0000256" key="10">
    <source>
        <dbReference type="ARBA" id="ARBA00023204"/>
    </source>
</evidence>
<evidence type="ECO:0000313" key="18">
    <source>
        <dbReference type="EMBL" id="QHC01598.1"/>
    </source>
</evidence>
<evidence type="ECO:0000259" key="16">
    <source>
        <dbReference type="PROSITE" id="PS51198"/>
    </source>
</evidence>
<feature type="binding site" evidence="15">
    <location>
        <begin position="46"/>
        <end position="53"/>
    </location>
    <ligand>
        <name>ATP</name>
        <dbReference type="ChEBI" id="CHEBI:30616"/>
    </ligand>
</feature>
<dbReference type="EC" id="5.6.2.4" evidence="13"/>
<feature type="domain" description="UvrD-like helicase C-terminal" evidence="17">
    <location>
        <begin position="324"/>
        <end position="633"/>
    </location>
</feature>
<evidence type="ECO:0000256" key="9">
    <source>
        <dbReference type="ARBA" id="ARBA00023125"/>
    </source>
</evidence>
<evidence type="ECO:0000256" key="8">
    <source>
        <dbReference type="ARBA" id="ARBA00022840"/>
    </source>
</evidence>
<dbReference type="InterPro" id="IPR014016">
    <property type="entry name" value="UvrD-like_ATP-bd"/>
</dbReference>
<dbReference type="InParanoid" id="A0A7L4YRC3"/>
<dbReference type="AlphaFoldDB" id="A0A7L4YRC3"/>
<dbReference type="OrthoDB" id="5240387at2"/>
<evidence type="ECO:0000256" key="15">
    <source>
        <dbReference type="PROSITE-ProRule" id="PRU00560"/>
    </source>
</evidence>
<dbReference type="Gene3D" id="1.10.10.160">
    <property type="match status" value="1"/>
</dbReference>
<keyword evidence="7" id="KW-0269">Exonuclease</keyword>
<evidence type="ECO:0000259" key="17">
    <source>
        <dbReference type="PROSITE" id="PS51217"/>
    </source>
</evidence>
<keyword evidence="5 15" id="KW-0378">Hydrolase</keyword>
<feature type="domain" description="UvrD-like helicase ATP-binding" evidence="16">
    <location>
        <begin position="25"/>
        <end position="319"/>
    </location>
</feature>
<dbReference type="Proteomes" id="UP000463857">
    <property type="component" value="Chromosome"/>
</dbReference>
<dbReference type="GO" id="GO:0000725">
    <property type="term" value="P:recombinational repair"/>
    <property type="evidence" value="ECO:0007669"/>
    <property type="project" value="TreeGrafter"/>
</dbReference>
<dbReference type="KEGG" id="eke:EK0264_15735"/>
<dbReference type="PANTHER" id="PTHR11070">
    <property type="entry name" value="UVRD / RECB / PCRA DNA HELICASE FAMILY MEMBER"/>
    <property type="match status" value="1"/>
</dbReference>
<dbReference type="GO" id="GO:0005524">
    <property type="term" value="F:ATP binding"/>
    <property type="evidence" value="ECO:0007669"/>
    <property type="project" value="UniProtKB-UniRule"/>
</dbReference>
<dbReference type="EMBL" id="CP047156">
    <property type="protein sequence ID" value="QHC01598.1"/>
    <property type="molecule type" value="Genomic_DNA"/>
</dbReference>
<keyword evidence="4" id="KW-0227">DNA damage</keyword>
<comment type="catalytic activity">
    <reaction evidence="12">
        <text>Couples ATP hydrolysis with the unwinding of duplex DNA by translocating in the 3'-5' direction.</text>
        <dbReference type="EC" id="5.6.2.4"/>
    </reaction>
</comment>
<keyword evidence="9" id="KW-0238">DNA-binding</keyword>
<dbReference type="Pfam" id="PF12705">
    <property type="entry name" value="PDDEXK_1"/>
    <property type="match status" value="1"/>
</dbReference>
<dbReference type="Gene3D" id="1.10.486.10">
    <property type="entry name" value="PCRA, domain 4"/>
    <property type="match status" value="1"/>
</dbReference>
<evidence type="ECO:0000256" key="14">
    <source>
        <dbReference type="ARBA" id="ARBA00048988"/>
    </source>
</evidence>
<reference evidence="18 19" key="1">
    <citation type="journal article" date="2018" name="Int. J. Syst. Evol. Microbiol.">
        <title>Epidermidibacterium keratini gen. nov., sp. nov., a member of the family Sporichthyaceae, isolated from keratin epidermis.</title>
        <authorList>
            <person name="Lee D.G."/>
            <person name="Trujillo M.E."/>
            <person name="Kang S."/>
            <person name="Nam J.J."/>
            <person name="Kim Y.J."/>
        </authorList>
    </citation>
    <scope>NUCLEOTIDE SEQUENCE [LARGE SCALE GENOMIC DNA]</scope>
    <source>
        <strain evidence="18 19">EPI-7</strain>
    </source>
</reference>
<protein>
    <recommendedName>
        <fullName evidence="13">DNA 3'-5' helicase</fullName>
        <ecNumber evidence="13">5.6.2.4</ecNumber>
    </recommendedName>
</protein>
<dbReference type="Pfam" id="PF00580">
    <property type="entry name" value="UvrD-helicase"/>
    <property type="match status" value="1"/>
</dbReference>
<keyword evidence="19" id="KW-1185">Reference proteome</keyword>
<dbReference type="InterPro" id="IPR027417">
    <property type="entry name" value="P-loop_NTPase"/>
</dbReference>
<evidence type="ECO:0000256" key="11">
    <source>
        <dbReference type="ARBA" id="ARBA00023235"/>
    </source>
</evidence>
<proteinExistence type="inferred from homology"/>
<dbReference type="GO" id="GO:0005829">
    <property type="term" value="C:cytosol"/>
    <property type="evidence" value="ECO:0007669"/>
    <property type="project" value="TreeGrafter"/>
</dbReference>
<dbReference type="GO" id="GO:0003677">
    <property type="term" value="F:DNA binding"/>
    <property type="evidence" value="ECO:0007669"/>
    <property type="project" value="UniProtKB-KW"/>
</dbReference>
<keyword evidence="6 15" id="KW-0347">Helicase</keyword>